<dbReference type="Proteomes" id="UP000321787">
    <property type="component" value="Unassembled WGS sequence"/>
</dbReference>
<dbReference type="EMBL" id="BJTZ01000015">
    <property type="protein sequence ID" value="GEK14473.1"/>
    <property type="molecule type" value="Genomic_DNA"/>
</dbReference>
<proteinExistence type="predicted"/>
<reference evidence="1 2" key="1">
    <citation type="submission" date="2019-07" db="EMBL/GenBank/DDBJ databases">
        <title>Whole genome shotgun sequence of Aliivibrio fischeri NBRC 101058.</title>
        <authorList>
            <person name="Hosoyama A."/>
            <person name="Uohara A."/>
            <person name="Ohji S."/>
            <person name="Ichikawa N."/>
        </authorList>
    </citation>
    <scope>NUCLEOTIDE SEQUENCE [LARGE SCALE GENOMIC DNA]</scope>
    <source>
        <strain evidence="1 2">NBRC 101058</strain>
    </source>
</reference>
<organism evidence="1 2">
    <name type="scientific">Aliivibrio fischeri</name>
    <name type="common">Vibrio fischeri</name>
    <dbReference type="NCBI Taxonomy" id="668"/>
    <lineage>
        <taxon>Bacteria</taxon>
        <taxon>Pseudomonadati</taxon>
        <taxon>Pseudomonadota</taxon>
        <taxon>Gammaproteobacteria</taxon>
        <taxon>Vibrionales</taxon>
        <taxon>Vibrionaceae</taxon>
        <taxon>Aliivibrio</taxon>
    </lineage>
</organism>
<gene>
    <name evidence="1" type="ORF">AFI02nite_25090</name>
</gene>
<evidence type="ECO:0000313" key="2">
    <source>
        <dbReference type="Proteomes" id="UP000321787"/>
    </source>
</evidence>
<dbReference type="AlphaFoldDB" id="A0A510UIL0"/>
<comment type="caution">
    <text evidence="1">The sequence shown here is derived from an EMBL/GenBank/DDBJ whole genome shotgun (WGS) entry which is preliminary data.</text>
</comment>
<sequence>MLIVKTVKPVITAPKAKAKAGDTVGNKEIAPAPSAAIAIIAMFELVDFMISKV</sequence>
<evidence type="ECO:0000313" key="1">
    <source>
        <dbReference type="EMBL" id="GEK14473.1"/>
    </source>
</evidence>
<accession>A0A510UIL0</accession>
<protein>
    <submittedName>
        <fullName evidence="1">Uncharacterized protein</fullName>
    </submittedName>
</protein>
<name>A0A510UIL0_ALIFS</name>